<dbReference type="Gene3D" id="3.20.20.30">
    <property type="entry name" value="Luciferase-like domain"/>
    <property type="match status" value="1"/>
</dbReference>
<name>A0A9X3SFX0_9ACTN</name>
<keyword evidence="4" id="KW-1185">Reference proteome</keyword>
<dbReference type="PANTHER" id="PTHR43244">
    <property type="match status" value="1"/>
</dbReference>
<dbReference type="EMBL" id="JAJAQC010000033">
    <property type="protein sequence ID" value="MDA0566322.1"/>
    <property type="molecule type" value="Genomic_DNA"/>
</dbReference>
<evidence type="ECO:0000259" key="2">
    <source>
        <dbReference type="Pfam" id="PF00296"/>
    </source>
</evidence>
<dbReference type="NCBIfam" id="TIGR03557">
    <property type="entry name" value="F420_G6P_family"/>
    <property type="match status" value="1"/>
</dbReference>
<reference evidence="3" key="1">
    <citation type="submission" date="2021-10" db="EMBL/GenBank/DDBJ databases">
        <title>Streptomonospora sp. nov., isolated from mangrove soil.</title>
        <authorList>
            <person name="Chen X."/>
            <person name="Ge X."/>
            <person name="Liu W."/>
        </authorList>
    </citation>
    <scope>NUCLEOTIDE SEQUENCE</scope>
    <source>
        <strain evidence="3">S1-112</strain>
    </source>
</reference>
<dbReference type="Pfam" id="PF00296">
    <property type="entry name" value="Bac_luciferase"/>
    <property type="match status" value="1"/>
</dbReference>
<feature type="domain" description="Luciferase-like" evidence="2">
    <location>
        <begin position="4"/>
        <end position="292"/>
    </location>
</feature>
<dbReference type="InterPro" id="IPR011251">
    <property type="entry name" value="Luciferase-like_dom"/>
</dbReference>
<sequence length="327" mass="35347">MPRIGYFLSTEQHPPRELVRQARMAHEAGFDGLWISDHFHPWLDRQGQASFVWPVIGAIGETVPLPVTTAVTCPIRRIHPAIVAQAAATAGALLPGGFALGVGTGEALNEHIFGDPWPSAPERLEMLEEAVGLMRELWTGRLVSHRGTHYTVDGARIYTLPEEPPRVLMSAFGPKAADTAGRIADGLIIMGPAADTVREFRASGGEGRPVQGGLHVCWGPDAAQARALARRQWPNDALPGETSQILPLPRHFRQVTDELITEERVAAQVPCGPDPEAHLAAIRPYYEAGADEVYVSQIGPDQDGFFDFYANEVIPRLRAGDAGGAGE</sequence>
<dbReference type="EC" id="1.-.-.-" evidence="3"/>
<dbReference type="RefSeq" id="WP_270073580.1">
    <property type="nucleotide sequence ID" value="NZ_JAJAQC010000033.1"/>
</dbReference>
<dbReference type="CDD" id="cd01097">
    <property type="entry name" value="Tetrahydromethanopterin_reductase"/>
    <property type="match status" value="1"/>
</dbReference>
<organism evidence="3 4">
    <name type="scientific">Streptomonospora mangrovi</name>
    <dbReference type="NCBI Taxonomy" id="2883123"/>
    <lineage>
        <taxon>Bacteria</taxon>
        <taxon>Bacillati</taxon>
        <taxon>Actinomycetota</taxon>
        <taxon>Actinomycetes</taxon>
        <taxon>Streptosporangiales</taxon>
        <taxon>Nocardiopsidaceae</taxon>
        <taxon>Streptomonospora</taxon>
    </lineage>
</organism>
<dbReference type="AlphaFoldDB" id="A0A9X3SFX0"/>
<accession>A0A9X3SFX0</accession>
<gene>
    <name evidence="3" type="ORF">LG943_18670</name>
</gene>
<dbReference type="InterPro" id="IPR036661">
    <property type="entry name" value="Luciferase-like_sf"/>
</dbReference>
<protein>
    <submittedName>
        <fullName evidence="3">TIGR03557 family F420-dependent LLM class oxidoreductase</fullName>
        <ecNumber evidence="3">1.-.-.-</ecNumber>
    </submittedName>
</protein>
<evidence type="ECO:0000313" key="4">
    <source>
        <dbReference type="Proteomes" id="UP001140076"/>
    </source>
</evidence>
<dbReference type="Proteomes" id="UP001140076">
    <property type="component" value="Unassembled WGS sequence"/>
</dbReference>
<evidence type="ECO:0000313" key="3">
    <source>
        <dbReference type="EMBL" id="MDA0566322.1"/>
    </source>
</evidence>
<proteinExistence type="predicted"/>
<comment type="caution">
    <text evidence="3">The sequence shown here is derived from an EMBL/GenBank/DDBJ whole genome shotgun (WGS) entry which is preliminary data.</text>
</comment>
<evidence type="ECO:0000256" key="1">
    <source>
        <dbReference type="ARBA" id="ARBA00023002"/>
    </source>
</evidence>
<dbReference type="PANTHER" id="PTHR43244:SF1">
    <property type="entry name" value="5,10-METHYLENETETRAHYDROMETHANOPTERIN REDUCTASE"/>
    <property type="match status" value="1"/>
</dbReference>
<dbReference type="SUPFAM" id="SSF51679">
    <property type="entry name" value="Bacterial luciferase-like"/>
    <property type="match status" value="1"/>
</dbReference>
<dbReference type="InterPro" id="IPR050564">
    <property type="entry name" value="F420-G6PD/mer"/>
</dbReference>
<dbReference type="InterPro" id="IPR019945">
    <property type="entry name" value="F420_G6P_DH-rel"/>
</dbReference>
<dbReference type="GO" id="GO:0016705">
    <property type="term" value="F:oxidoreductase activity, acting on paired donors, with incorporation or reduction of molecular oxygen"/>
    <property type="evidence" value="ECO:0007669"/>
    <property type="project" value="InterPro"/>
</dbReference>
<keyword evidence="1 3" id="KW-0560">Oxidoreductase</keyword>